<keyword evidence="3 6" id="KW-1133">Transmembrane helix</keyword>
<dbReference type="GeneID" id="7452819"/>
<dbReference type="HOGENOM" id="CLU_309629_0_0_1"/>
<comment type="subcellular location">
    <subcellularLocation>
        <location evidence="1">Membrane</location>
        <topology evidence="1">Multi-pass membrane protein</topology>
    </subcellularLocation>
</comment>
<proteinExistence type="predicted"/>
<evidence type="ECO:0000256" key="3">
    <source>
        <dbReference type="ARBA" id="ARBA00022989"/>
    </source>
</evidence>
<feature type="transmembrane region" description="Helical" evidence="6">
    <location>
        <begin position="640"/>
        <end position="666"/>
    </location>
</feature>
<feature type="transmembrane region" description="Helical" evidence="6">
    <location>
        <begin position="830"/>
        <end position="858"/>
    </location>
</feature>
<dbReference type="Pfam" id="PF00520">
    <property type="entry name" value="Ion_trans"/>
    <property type="match status" value="1"/>
</dbReference>
<name>B8C715_THAPS</name>
<evidence type="ECO:0000256" key="2">
    <source>
        <dbReference type="ARBA" id="ARBA00022692"/>
    </source>
</evidence>
<accession>B8C715</accession>
<keyword evidence="9" id="KW-1185">Reference proteome</keyword>
<evidence type="ECO:0000313" key="8">
    <source>
        <dbReference type="EMBL" id="EED90666.1"/>
    </source>
</evidence>
<evidence type="ECO:0000256" key="4">
    <source>
        <dbReference type="ARBA" id="ARBA00023136"/>
    </source>
</evidence>
<keyword evidence="2 6" id="KW-0812">Transmembrane</keyword>
<protein>
    <recommendedName>
        <fullName evidence="7">Ion transport domain-containing protein</fullName>
    </recommendedName>
</protein>
<dbReference type="AlphaFoldDB" id="B8C715"/>
<keyword evidence="4 6" id="KW-0472">Membrane</keyword>
<feature type="transmembrane region" description="Helical" evidence="6">
    <location>
        <begin position="609"/>
        <end position="628"/>
    </location>
</feature>
<feature type="region of interest" description="Disordered" evidence="5">
    <location>
        <begin position="144"/>
        <end position="172"/>
    </location>
</feature>
<dbReference type="KEGG" id="tps:THAPSDRAFT_23780"/>
<dbReference type="PaxDb" id="35128-Thaps23780"/>
<sequence>MTFSLVFAGVRVNITPSSPYNSSFLSSVRHCNGRIEADVSNFSGTIALSDDDITLNLEHTEDDVHSEIPEEEPTVTVDAELESQPRSYTFDAEPTMKLSVEGNGSRDDVHNKTRIPLHPVTANGGVFVIPLPQLPEQATNSTISVGIDSDDDIENNDEKENVDESTSVHNPNAKRTRFDLSNLEPQEDTVVDLSFHKACESEDINICELRAMLKAKPELASYQDQFGDFPAHIFANNDSVIYTQSDLDIEDFVFELYSAFPGAFLTEGYAGQIPFASAICDWIDDCHQLYARDSKEVYRVSEIKTLTKSTRVINSLCVRAEVQKLMSLPDKVSLTPKVMYSFKMLSALLDRVSQAAYEDISLRREFYLTSSKRRDKLIRSVASLPFLLIDNRDERQALLELSIVKNSMFCVESVGLWLVALLSGNARAKACATQYLCLVSRSSISGLFGKKLRWSDADAKRFHQSRTELYNSIGSLGGIVPCMLHLGDDLYEVSLKRAVKHIVESIIGRPLPVYLSFMDMMLLLTLMCSYRTIVELIYNMAPLDNSFWGLSFSITVYFLMRDIAIMTSLSSIQEHLWRRYISGFGNIVGFFAMISTLTTLIIIHRHGDIENRNFLGLVSGLLWWKFLLQIKGMSESLATLIYTIIEIAGSLVYFLMIFLVAIFFFADMVDVVKKTSGDCDGLEDGYDTFCSLTPLQTYLAMYGIMLGGFEISSLEGTSALVSLLFVAASFCGVIVLVNILIAIVTGQYEVAKQRSCALFARARLELAARHFARDRFFNPPDDPTAGIGRKLWRLSAKSKYIALLLCVEVFLVKTLIATRHLTKEGLLDDFFYGSLIACAILHHLFVLAAIMYGIVIAISKYKCLAFLKGTKFQCTLAKLSLKPVCYYLSSIGLGESESCPENTGEKDTPLLTQDFLKRQAEFESSLEKTIKDSERRILQWIAFKMGASGMHS</sequence>
<dbReference type="GO" id="GO:0005216">
    <property type="term" value="F:monoatomic ion channel activity"/>
    <property type="evidence" value="ECO:0007669"/>
    <property type="project" value="InterPro"/>
</dbReference>
<feature type="transmembrane region" description="Helical" evidence="6">
    <location>
        <begin position="800"/>
        <end position="818"/>
    </location>
</feature>
<feature type="transmembrane region" description="Helical" evidence="6">
    <location>
        <begin position="719"/>
        <end position="744"/>
    </location>
</feature>
<feature type="domain" description="Ion transport" evidence="7">
    <location>
        <begin position="526"/>
        <end position="754"/>
    </location>
</feature>
<dbReference type="InterPro" id="IPR005821">
    <property type="entry name" value="Ion_trans_dom"/>
</dbReference>
<reference evidence="8 9" key="1">
    <citation type="journal article" date="2004" name="Science">
        <title>The genome of the diatom Thalassiosira pseudonana: ecology, evolution, and metabolism.</title>
        <authorList>
            <person name="Armbrust E.V."/>
            <person name="Berges J.A."/>
            <person name="Bowler C."/>
            <person name="Green B.R."/>
            <person name="Martinez D."/>
            <person name="Putnam N.H."/>
            <person name="Zhou S."/>
            <person name="Allen A.E."/>
            <person name="Apt K.E."/>
            <person name="Bechner M."/>
            <person name="Brzezinski M.A."/>
            <person name="Chaal B.K."/>
            <person name="Chiovitti A."/>
            <person name="Davis A.K."/>
            <person name="Demarest M.S."/>
            <person name="Detter J.C."/>
            <person name="Glavina T."/>
            <person name="Goodstein D."/>
            <person name="Hadi M.Z."/>
            <person name="Hellsten U."/>
            <person name="Hildebrand M."/>
            <person name="Jenkins B.D."/>
            <person name="Jurka J."/>
            <person name="Kapitonov V.V."/>
            <person name="Kroger N."/>
            <person name="Lau W.W."/>
            <person name="Lane T.W."/>
            <person name="Larimer F.W."/>
            <person name="Lippmeier J.C."/>
            <person name="Lucas S."/>
            <person name="Medina M."/>
            <person name="Montsant A."/>
            <person name="Obornik M."/>
            <person name="Parker M.S."/>
            <person name="Palenik B."/>
            <person name="Pazour G.J."/>
            <person name="Richardson P.M."/>
            <person name="Rynearson T.A."/>
            <person name="Saito M.A."/>
            <person name="Schwartz D.C."/>
            <person name="Thamatrakoln K."/>
            <person name="Valentin K."/>
            <person name="Vardi A."/>
            <person name="Wilkerson F.P."/>
            <person name="Rokhsar D.S."/>
        </authorList>
    </citation>
    <scope>NUCLEOTIDE SEQUENCE [LARGE SCALE GENOMIC DNA]</scope>
    <source>
        <strain evidence="8 9">CCMP1335</strain>
    </source>
</reference>
<evidence type="ECO:0000256" key="6">
    <source>
        <dbReference type="SAM" id="Phobius"/>
    </source>
</evidence>
<dbReference type="EMBL" id="CM000644">
    <property type="protein sequence ID" value="EED90666.1"/>
    <property type="molecule type" value="Genomic_DNA"/>
</dbReference>
<dbReference type="Proteomes" id="UP000001449">
    <property type="component" value="Chromosome 8"/>
</dbReference>
<dbReference type="InParanoid" id="B8C715"/>
<feature type="transmembrane region" description="Helical" evidence="6">
    <location>
        <begin position="581"/>
        <end position="603"/>
    </location>
</feature>
<evidence type="ECO:0000256" key="5">
    <source>
        <dbReference type="SAM" id="MobiDB-lite"/>
    </source>
</evidence>
<evidence type="ECO:0000256" key="1">
    <source>
        <dbReference type="ARBA" id="ARBA00004141"/>
    </source>
</evidence>
<dbReference type="eggNOG" id="ENOG502T4CI">
    <property type="taxonomic scope" value="Eukaryota"/>
</dbReference>
<dbReference type="RefSeq" id="XP_002291815.1">
    <property type="nucleotide sequence ID" value="XM_002291779.1"/>
</dbReference>
<reference evidence="8 9" key="2">
    <citation type="journal article" date="2008" name="Nature">
        <title>The Phaeodactylum genome reveals the evolutionary history of diatom genomes.</title>
        <authorList>
            <person name="Bowler C."/>
            <person name="Allen A.E."/>
            <person name="Badger J.H."/>
            <person name="Grimwood J."/>
            <person name="Jabbari K."/>
            <person name="Kuo A."/>
            <person name="Maheswari U."/>
            <person name="Martens C."/>
            <person name="Maumus F."/>
            <person name="Otillar R.P."/>
            <person name="Rayko E."/>
            <person name="Salamov A."/>
            <person name="Vandepoele K."/>
            <person name="Beszteri B."/>
            <person name="Gruber A."/>
            <person name="Heijde M."/>
            <person name="Katinka M."/>
            <person name="Mock T."/>
            <person name="Valentin K."/>
            <person name="Verret F."/>
            <person name="Berges J.A."/>
            <person name="Brownlee C."/>
            <person name="Cadoret J.P."/>
            <person name="Chiovitti A."/>
            <person name="Choi C.J."/>
            <person name="Coesel S."/>
            <person name="De Martino A."/>
            <person name="Detter J.C."/>
            <person name="Durkin C."/>
            <person name="Falciatore A."/>
            <person name="Fournet J."/>
            <person name="Haruta M."/>
            <person name="Huysman M.J."/>
            <person name="Jenkins B.D."/>
            <person name="Jiroutova K."/>
            <person name="Jorgensen R.E."/>
            <person name="Joubert Y."/>
            <person name="Kaplan A."/>
            <person name="Kroger N."/>
            <person name="Kroth P.G."/>
            <person name="La Roche J."/>
            <person name="Lindquist E."/>
            <person name="Lommer M."/>
            <person name="Martin-Jezequel V."/>
            <person name="Lopez P.J."/>
            <person name="Lucas S."/>
            <person name="Mangogna M."/>
            <person name="McGinnis K."/>
            <person name="Medlin L.K."/>
            <person name="Montsant A."/>
            <person name="Oudot-Le Secq M.P."/>
            <person name="Napoli C."/>
            <person name="Obornik M."/>
            <person name="Parker M.S."/>
            <person name="Petit J.L."/>
            <person name="Porcel B.M."/>
            <person name="Poulsen N."/>
            <person name="Robison M."/>
            <person name="Rychlewski L."/>
            <person name="Rynearson T.A."/>
            <person name="Schmutz J."/>
            <person name="Shapiro H."/>
            <person name="Siaut M."/>
            <person name="Stanley M."/>
            <person name="Sussman M.R."/>
            <person name="Taylor A.R."/>
            <person name="Vardi A."/>
            <person name="von Dassow P."/>
            <person name="Vyverman W."/>
            <person name="Willis A."/>
            <person name="Wyrwicz L.S."/>
            <person name="Rokhsar D.S."/>
            <person name="Weissenbach J."/>
            <person name="Armbrust E.V."/>
            <person name="Green B.R."/>
            <person name="Van de Peer Y."/>
            <person name="Grigoriev I.V."/>
        </authorList>
    </citation>
    <scope>NUCLEOTIDE SEQUENCE [LARGE SCALE GENOMIC DNA]</scope>
    <source>
        <strain evidence="8 9">CCMP1335</strain>
    </source>
</reference>
<organism evidence="8 9">
    <name type="scientific">Thalassiosira pseudonana</name>
    <name type="common">Marine diatom</name>
    <name type="synonym">Cyclotella nana</name>
    <dbReference type="NCBI Taxonomy" id="35128"/>
    <lineage>
        <taxon>Eukaryota</taxon>
        <taxon>Sar</taxon>
        <taxon>Stramenopiles</taxon>
        <taxon>Ochrophyta</taxon>
        <taxon>Bacillariophyta</taxon>
        <taxon>Coscinodiscophyceae</taxon>
        <taxon>Thalassiosirophycidae</taxon>
        <taxon>Thalassiosirales</taxon>
        <taxon>Thalassiosiraceae</taxon>
        <taxon>Thalassiosira</taxon>
    </lineage>
</organism>
<feature type="transmembrane region" description="Helical" evidence="6">
    <location>
        <begin position="511"/>
        <end position="534"/>
    </location>
</feature>
<feature type="transmembrane region" description="Helical" evidence="6">
    <location>
        <begin position="546"/>
        <end position="569"/>
    </location>
</feature>
<evidence type="ECO:0000313" key="9">
    <source>
        <dbReference type="Proteomes" id="UP000001449"/>
    </source>
</evidence>
<dbReference type="GO" id="GO:0016020">
    <property type="term" value="C:membrane"/>
    <property type="evidence" value="ECO:0007669"/>
    <property type="project" value="UniProtKB-SubCell"/>
</dbReference>
<evidence type="ECO:0000259" key="7">
    <source>
        <dbReference type="Pfam" id="PF00520"/>
    </source>
</evidence>
<gene>
    <name evidence="8" type="ORF">THAPSDRAFT_23780</name>
</gene>
<feature type="compositionally biased region" description="Acidic residues" evidence="5">
    <location>
        <begin position="148"/>
        <end position="163"/>
    </location>
</feature>